<name>A0ACC1MNW8_9PEZI</name>
<accession>A0ACC1MNW8</accession>
<evidence type="ECO:0000313" key="2">
    <source>
        <dbReference type="Proteomes" id="UP001143856"/>
    </source>
</evidence>
<comment type="caution">
    <text evidence="1">The sequence shown here is derived from an EMBL/GenBank/DDBJ whole genome shotgun (WGS) entry which is preliminary data.</text>
</comment>
<organism evidence="1 2">
    <name type="scientific">Xylaria curta</name>
    <dbReference type="NCBI Taxonomy" id="42375"/>
    <lineage>
        <taxon>Eukaryota</taxon>
        <taxon>Fungi</taxon>
        <taxon>Dikarya</taxon>
        <taxon>Ascomycota</taxon>
        <taxon>Pezizomycotina</taxon>
        <taxon>Sordariomycetes</taxon>
        <taxon>Xylariomycetidae</taxon>
        <taxon>Xylariales</taxon>
        <taxon>Xylariaceae</taxon>
        <taxon>Xylaria</taxon>
    </lineage>
</organism>
<dbReference type="EMBL" id="JAPDGR010004492">
    <property type="protein sequence ID" value="KAJ2967961.1"/>
    <property type="molecule type" value="Genomic_DNA"/>
</dbReference>
<proteinExistence type="predicted"/>
<sequence>MVLGTRNNAIPEMVVCQTCYEDHILAYPEFAREHFELSTIPQAADQTWWCDLVVPYIYREYKVRALTNDWKNFVECVPVRMSLNPCPGSDTVYPQDNKWFTPNNGPKGLLICMACYCDYVLLTEQHSQWRNAGDNLVGIFGVSVSCFFGAQFSSASLLAKAK</sequence>
<gene>
    <name evidence="1" type="ORF">NUW58_g10328</name>
</gene>
<reference evidence="1" key="1">
    <citation type="submission" date="2022-10" db="EMBL/GenBank/DDBJ databases">
        <title>Genome Sequence of Xylaria curta.</title>
        <authorList>
            <person name="Buettner E."/>
        </authorList>
    </citation>
    <scope>NUCLEOTIDE SEQUENCE</scope>
    <source>
        <strain evidence="1">Babe10</strain>
    </source>
</reference>
<protein>
    <submittedName>
        <fullName evidence="1">Uncharacterized protein</fullName>
    </submittedName>
</protein>
<dbReference type="Proteomes" id="UP001143856">
    <property type="component" value="Unassembled WGS sequence"/>
</dbReference>
<keyword evidence="2" id="KW-1185">Reference proteome</keyword>
<evidence type="ECO:0000313" key="1">
    <source>
        <dbReference type="EMBL" id="KAJ2967961.1"/>
    </source>
</evidence>